<dbReference type="PANTHER" id="PTHR46124:SF2">
    <property type="entry name" value="D-AMINOACYL-TRNA DEACYLASE"/>
    <property type="match status" value="1"/>
</dbReference>
<name>A0ABS5QM67_9BACT</name>
<dbReference type="RefSeq" id="WP_213349428.1">
    <property type="nucleotide sequence ID" value="NZ_JAEDAM010000047.1"/>
</dbReference>
<dbReference type="Proteomes" id="UP000680365">
    <property type="component" value="Unassembled WGS sequence"/>
</dbReference>
<comment type="caution">
    <text evidence="2">The sequence shown here is derived from an EMBL/GenBank/DDBJ whole genome shotgun (WGS) entry which is preliminary data.</text>
</comment>
<proteinExistence type="predicted"/>
<protein>
    <submittedName>
        <fullName evidence="2">Hydrolase TatD</fullName>
    </submittedName>
</protein>
<evidence type="ECO:0000256" key="1">
    <source>
        <dbReference type="ARBA" id="ARBA00022801"/>
    </source>
</evidence>
<dbReference type="PROSITE" id="PS01137">
    <property type="entry name" value="TATD_1"/>
    <property type="match status" value="1"/>
</dbReference>
<organism evidence="2 3">
    <name type="scientific">Candidatus Vampirococcus lugosii</name>
    <dbReference type="NCBI Taxonomy" id="2789015"/>
    <lineage>
        <taxon>Bacteria</taxon>
        <taxon>Candidatus Absconditibacteriota</taxon>
        <taxon>Vampirococcus</taxon>
    </lineage>
</organism>
<evidence type="ECO:0000313" key="2">
    <source>
        <dbReference type="EMBL" id="MBS8122157.1"/>
    </source>
</evidence>
<dbReference type="InterPro" id="IPR018228">
    <property type="entry name" value="DNase_TatD-rel_CS"/>
</dbReference>
<dbReference type="Gene3D" id="3.20.20.140">
    <property type="entry name" value="Metal-dependent hydrolases"/>
    <property type="match status" value="1"/>
</dbReference>
<gene>
    <name evidence="2" type="ORF">VAMP_141n87</name>
</gene>
<dbReference type="PANTHER" id="PTHR46124">
    <property type="entry name" value="D-AMINOACYL-TRNA DEACYLASE"/>
    <property type="match status" value="1"/>
</dbReference>
<evidence type="ECO:0000313" key="3">
    <source>
        <dbReference type="Proteomes" id="UP000680365"/>
    </source>
</evidence>
<keyword evidence="1 2" id="KW-0378">Hydrolase</keyword>
<dbReference type="CDD" id="cd01310">
    <property type="entry name" value="TatD_DNAse"/>
    <property type="match status" value="1"/>
</dbReference>
<dbReference type="Pfam" id="PF01026">
    <property type="entry name" value="TatD_DNase"/>
    <property type="match status" value="1"/>
</dbReference>
<dbReference type="InterPro" id="IPR032466">
    <property type="entry name" value="Metal_Hydrolase"/>
</dbReference>
<dbReference type="PIRSF" id="PIRSF005902">
    <property type="entry name" value="DNase_TatD"/>
    <property type="match status" value="1"/>
</dbReference>
<reference evidence="2 3" key="1">
    <citation type="journal article" date="2021" name="Nat. Commun.">
        <title>Reductive evolution and unique predatory mode in the CPR bacterium Vampirococcus lugosii.</title>
        <authorList>
            <person name="Moreira D."/>
            <person name="Zivanovic Y."/>
            <person name="Lopez-Archilla A.I."/>
            <person name="Iniesto M."/>
            <person name="Lopez-Garcia P."/>
        </authorList>
    </citation>
    <scope>NUCLEOTIDE SEQUENCE [LARGE SCALE GENOMIC DNA]</scope>
    <source>
        <strain evidence="2">Chiprana</strain>
    </source>
</reference>
<sequence>MYFDSHTHLNSEQLFADYEYFLKKFEENGGKGLMNVAVDMDRALKAVEIQKNNNTSLQLFSSIGYHPSLVANENIYPYQFENILNEMEQFYNKNIKYIYAIGECGIDVHYSSKSETLSSQKKFFMMQCELAQKLDLPVIIHSRDDFESTYDIIKNFPKLKIYFHCWGYGANEINVLQENFENIWIGYTGNITFPKAENIRESFLATEKQNILIETDAPYLTPHPYRGKINDSSYIKYIYEYTANLIDYDLDNYIDIIEDNFFALYG</sequence>
<dbReference type="GO" id="GO:0016787">
    <property type="term" value="F:hydrolase activity"/>
    <property type="evidence" value="ECO:0007669"/>
    <property type="project" value="UniProtKB-KW"/>
</dbReference>
<dbReference type="SUPFAM" id="SSF51556">
    <property type="entry name" value="Metallo-dependent hydrolases"/>
    <property type="match status" value="1"/>
</dbReference>
<keyword evidence="3" id="KW-1185">Reference proteome</keyword>
<dbReference type="EMBL" id="JAEDAM010000047">
    <property type="protein sequence ID" value="MBS8122157.1"/>
    <property type="molecule type" value="Genomic_DNA"/>
</dbReference>
<dbReference type="InterPro" id="IPR001130">
    <property type="entry name" value="TatD-like"/>
</dbReference>
<accession>A0ABS5QM67</accession>